<protein>
    <submittedName>
        <fullName evidence="4">Carbon-nitrogen hydrolase family protein</fullName>
    </submittedName>
</protein>
<dbReference type="CDD" id="cd07572">
    <property type="entry name" value="nit"/>
    <property type="match status" value="1"/>
</dbReference>
<keyword evidence="5" id="KW-1185">Reference proteome</keyword>
<comment type="similarity">
    <text evidence="1">Belongs to the carbon-nitrogen hydrolase superfamily. NIT1/NIT2 family.</text>
</comment>
<organism evidence="4 5">
    <name type="scientific">Pyruvatibacter mobilis</name>
    <dbReference type="NCBI Taxonomy" id="1712261"/>
    <lineage>
        <taxon>Bacteria</taxon>
        <taxon>Pseudomonadati</taxon>
        <taxon>Pseudomonadota</taxon>
        <taxon>Alphaproteobacteria</taxon>
        <taxon>Hyphomicrobiales</taxon>
        <taxon>Parvibaculaceae</taxon>
        <taxon>Pyruvatibacter</taxon>
    </lineage>
</organism>
<evidence type="ECO:0000259" key="3">
    <source>
        <dbReference type="PROSITE" id="PS50263"/>
    </source>
</evidence>
<dbReference type="PROSITE" id="PS01227">
    <property type="entry name" value="UPF0012"/>
    <property type="match status" value="1"/>
</dbReference>
<dbReference type="Gene3D" id="3.60.110.10">
    <property type="entry name" value="Carbon-nitrogen hydrolase"/>
    <property type="match status" value="1"/>
</dbReference>
<dbReference type="PANTHER" id="PTHR23088">
    <property type="entry name" value="NITRILASE-RELATED"/>
    <property type="match status" value="1"/>
</dbReference>
<dbReference type="InterPro" id="IPR036526">
    <property type="entry name" value="C-N_Hydrolase_sf"/>
</dbReference>
<reference evidence="4 5" key="1">
    <citation type="journal article" date="2016" name="Int. J. Syst. Evol. Microbiol.">
        <title>Pyruvatibacter mobilis gen. nov., sp. nov., a marine bacterium from the culture broth of Picochlorum sp. 122.</title>
        <authorList>
            <person name="Wang G."/>
            <person name="Tang M."/>
            <person name="Wu H."/>
            <person name="Dai S."/>
            <person name="Li T."/>
            <person name="Chen C."/>
            <person name="He H."/>
            <person name="Fan J."/>
            <person name="Xiang W."/>
            <person name="Li X."/>
        </authorList>
    </citation>
    <scope>NUCLEOTIDE SEQUENCE [LARGE SCALE GENOMIC DNA]</scope>
    <source>
        <strain evidence="4 5">GYP-11</strain>
    </source>
</reference>
<keyword evidence="2 4" id="KW-0378">Hydrolase</keyword>
<name>A0A845Q7J6_9HYPH</name>
<dbReference type="EMBL" id="WXYQ01000001">
    <property type="protein sequence ID" value="NBG94603.1"/>
    <property type="molecule type" value="Genomic_DNA"/>
</dbReference>
<dbReference type="AlphaFoldDB" id="A0A845Q7J6"/>
<dbReference type="RefSeq" id="WP_160586674.1">
    <property type="nucleotide sequence ID" value="NZ_BMHN01000001.1"/>
</dbReference>
<gene>
    <name evidence="4" type="ORF">GTQ45_02505</name>
</gene>
<evidence type="ECO:0000313" key="5">
    <source>
        <dbReference type="Proteomes" id="UP000470384"/>
    </source>
</evidence>
<dbReference type="GeneID" id="300653584"/>
<comment type="caution">
    <text evidence="4">The sequence shown here is derived from an EMBL/GenBank/DDBJ whole genome shotgun (WGS) entry which is preliminary data.</text>
</comment>
<dbReference type="Pfam" id="PF00795">
    <property type="entry name" value="CN_hydrolase"/>
    <property type="match status" value="1"/>
</dbReference>
<dbReference type="PANTHER" id="PTHR23088:SF27">
    <property type="entry name" value="DEAMINATED GLUTATHIONE AMIDASE"/>
    <property type="match status" value="1"/>
</dbReference>
<feature type="domain" description="CN hydrolase" evidence="3">
    <location>
        <begin position="11"/>
        <end position="258"/>
    </location>
</feature>
<dbReference type="GO" id="GO:0016811">
    <property type="term" value="F:hydrolase activity, acting on carbon-nitrogen (but not peptide) bonds, in linear amides"/>
    <property type="evidence" value="ECO:0007669"/>
    <property type="project" value="InterPro"/>
</dbReference>
<dbReference type="SUPFAM" id="SSF56317">
    <property type="entry name" value="Carbon-nitrogen hydrolase"/>
    <property type="match status" value="1"/>
</dbReference>
<dbReference type="PROSITE" id="PS50263">
    <property type="entry name" value="CN_HYDROLASE"/>
    <property type="match status" value="1"/>
</dbReference>
<dbReference type="Proteomes" id="UP000470384">
    <property type="component" value="Unassembled WGS sequence"/>
</dbReference>
<accession>A0A845Q7J6</accession>
<evidence type="ECO:0000256" key="1">
    <source>
        <dbReference type="ARBA" id="ARBA00010613"/>
    </source>
</evidence>
<dbReference type="InterPro" id="IPR003010">
    <property type="entry name" value="C-N_Hydrolase"/>
</dbReference>
<dbReference type="InterPro" id="IPR001110">
    <property type="entry name" value="UPF0012_CS"/>
</dbReference>
<evidence type="ECO:0000313" key="4">
    <source>
        <dbReference type="EMBL" id="NBG94603.1"/>
    </source>
</evidence>
<dbReference type="OrthoDB" id="9811121at2"/>
<evidence type="ECO:0000256" key="2">
    <source>
        <dbReference type="ARBA" id="ARBA00022801"/>
    </source>
</evidence>
<dbReference type="InterPro" id="IPR045254">
    <property type="entry name" value="Nit1/2_C-N_Hydrolase"/>
</dbReference>
<sequence>MSERQPASAPFRAACITLCSGRDPVRNIEAASDLVRDAAADGAQIVFTPENTLIMEAGGRQIFEVTRPEDETPAVSQLAALAKDLGIWLSVGSLAIKVAADKVANRSFLMGPDGRIHARYDKIHMFDVELPNGETYEESRNYRPGGEAVVADTPFGRLGLTICYDLRFPHLYRALAKAGASYLTVPSAFTQVTGKAHWHVLLRARAIETGCFVFAAAQSGTHENGRKTFGHSLIVGPWGDVLADGGTQTGVVTADIDPARVSEARGRIPALQHDRDFGLPDA</sequence>
<proteinExistence type="inferred from homology"/>